<reference evidence="1" key="1">
    <citation type="submission" date="2021-03" db="EMBL/GenBank/DDBJ databases">
        <title>Molecular epidemiology and mechanisms of colistin and carbapenem resistance in Enterobacteriaceae from clinical isolates, the environment and porcine samples in Pretoria, South Africa.</title>
        <authorList>
            <person name="Bogoshi D."/>
            <person name="Mbelle N.M."/>
            <person name="Naidoo V."/>
            <person name="Osei Sekyere J."/>
        </authorList>
    </citation>
    <scope>NUCLEOTIDE SEQUENCE</scope>
    <source>
        <strain evidence="1">C080</strain>
    </source>
</reference>
<dbReference type="EMBL" id="JAGETR010000119">
    <property type="protein sequence ID" value="MBO2007140.1"/>
    <property type="molecule type" value="Genomic_DNA"/>
</dbReference>
<dbReference type="InterPro" id="IPR023296">
    <property type="entry name" value="Glyco_hydro_beta-prop_sf"/>
</dbReference>
<comment type="caution">
    <text evidence="1">The sequence shown here is derived from an EMBL/GenBank/DDBJ whole genome shotgun (WGS) entry which is preliminary data.</text>
</comment>
<dbReference type="SUPFAM" id="SSF75005">
    <property type="entry name" value="Arabinanase/levansucrase/invertase"/>
    <property type="match status" value="1"/>
</dbReference>
<gene>
    <name evidence="1" type="ORF">J4732_16955</name>
</gene>
<evidence type="ECO:0000313" key="1">
    <source>
        <dbReference type="EMBL" id="MBO2007140.1"/>
    </source>
</evidence>
<protein>
    <submittedName>
        <fullName evidence="1">Uncharacterized protein</fullName>
    </submittedName>
</protein>
<organism evidence="1">
    <name type="scientific">Serratia marcescens</name>
    <dbReference type="NCBI Taxonomy" id="615"/>
    <lineage>
        <taxon>Bacteria</taxon>
        <taxon>Pseudomonadati</taxon>
        <taxon>Pseudomonadota</taxon>
        <taxon>Gammaproteobacteria</taxon>
        <taxon>Enterobacterales</taxon>
        <taxon>Yersiniaceae</taxon>
        <taxon>Serratia</taxon>
    </lineage>
</organism>
<dbReference type="AlphaFoldDB" id="A0A939NPG1"/>
<dbReference type="Gene3D" id="2.115.10.20">
    <property type="entry name" value="Glycosyl hydrolase domain, family 43"/>
    <property type="match status" value="1"/>
</dbReference>
<sequence length="154" mass="17920">MFFKNNWFVAVTENLVENYDMLVYTSKDLINWKRVNVKLNGNEAICSGKKHGAKEQEVQINYGLQNSLLRVMSFMLLLIYLGYDQSSSPTAKSNYFGTYIAKCTDINEMRFSEPSRIDYHESDGSINKYSRIDADIVKDIENKNIYLRQKKTMV</sequence>
<proteinExistence type="predicted"/>
<name>A0A939NPG1_SERMA</name>
<accession>A0A939NPG1</accession>